<evidence type="ECO:0000313" key="1">
    <source>
        <dbReference type="EMBL" id="VAW27819.1"/>
    </source>
</evidence>
<dbReference type="AlphaFoldDB" id="A0A3B0UT41"/>
<sequence>MKPEYKSLLNQVKKQSKAVKKKIHSIRKMRKGQADNLIHQLHNNAFETIDCLECANCCTTTGPLLTEKDIDRIAKHLKLKPSQFIADYLCVDEDQDYVFQSMPCTFLSSDNYCSIYAVRPKACREYPHTDRVNQQGILSITHKNVTLCPAVAKIFIEIE</sequence>
<reference evidence="1" key="1">
    <citation type="submission" date="2018-06" db="EMBL/GenBank/DDBJ databases">
        <authorList>
            <person name="Zhirakovskaya E."/>
        </authorList>
    </citation>
    <scope>NUCLEOTIDE SEQUENCE</scope>
</reference>
<gene>
    <name evidence="1" type="ORF">MNBD_BACTEROID06-576</name>
</gene>
<dbReference type="EMBL" id="UOES01000309">
    <property type="protein sequence ID" value="VAW27819.1"/>
    <property type="molecule type" value="Genomic_DNA"/>
</dbReference>
<dbReference type="PANTHER" id="PTHR35866">
    <property type="entry name" value="PUTATIVE-RELATED"/>
    <property type="match status" value="1"/>
</dbReference>
<evidence type="ECO:0008006" key="2">
    <source>
        <dbReference type="Google" id="ProtNLM"/>
    </source>
</evidence>
<dbReference type="PANTHER" id="PTHR35866:SF1">
    <property type="entry name" value="YKGJ FAMILY CYSTEINE CLUSTER PROTEIN"/>
    <property type="match status" value="1"/>
</dbReference>
<name>A0A3B0UT41_9ZZZZ</name>
<dbReference type="InterPro" id="IPR005358">
    <property type="entry name" value="Puta_zinc/iron-chelating_dom"/>
</dbReference>
<dbReference type="Pfam" id="PF03692">
    <property type="entry name" value="CxxCxxCC"/>
    <property type="match status" value="1"/>
</dbReference>
<accession>A0A3B0UT41</accession>
<protein>
    <recommendedName>
        <fullName evidence="2">Fe-S-cluster oxidoreductase</fullName>
    </recommendedName>
</protein>
<proteinExistence type="predicted"/>
<organism evidence="1">
    <name type="scientific">hydrothermal vent metagenome</name>
    <dbReference type="NCBI Taxonomy" id="652676"/>
    <lineage>
        <taxon>unclassified sequences</taxon>
        <taxon>metagenomes</taxon>
        <taxon>ecological metagenomes</taxon>
    </lineage>
</organism>